<dbReference type="HOGENOM" id="CLU_032558_3_1_5"/>
<keyword evidence="10" id="KW-1185">Reference proteome</keyword>
<feature type="domain" description="L,D-TPase catalytic" evidence="8">
    <location>
        <begin position="49"/>
        <end position="177"/>
    </location>
</feature>
<dbReference type="InterPro" id="IPR038063">
    <property type="entry name" value="Transpep_catalytic_dom"/>
</dbReference>
<keyword evidence="5 7" id="KW-0573">Peptidoglycan synthesis</keyword>
<evidence type="ECO:0000256" key="3">
    <source>
        <dbReference type="ARBA" id="ARBA00022679"/>
    </source>
</evidence>
<evidence type="ECO:0000256" key="4">
    <source>
        <dbReference type="ARBA" id="ARBA00022960"/>
    </source>
</evidence>
<dbReference type="GO" id="GO:0071555">
    <property type="term" value="P:cell wall organization"/>
    <property type="evidence" value="ECO:0007669"/>
    <property type="project" value="UniProtKB-UniRule"/>
</dbReference>
<feature type="active site" description="Proton donor/acceptor" evidence="7">
    <location>
        <position position="141"/>
    </location>
</feature>
<dbReference type="PANTHER" id="PTHR36699:SF1">
    <property type="entry name" value="L,D-TRANSPEPTIDASE YAFK-RELATED"/>
    <property type="match status" value="1"/>
</dbReference>
<accession>L0EWV3</accession>
<gene>
    <name evidence="9" type="ordered locus">B488_11360</name>
</gene>
<evidence type="ECO:0000256" key="5">
    <source>
        <dbReference type="ARBA" id="ARBA00022984"/>
    </source>
</evidence>
<dbReference type="UniPathway" id="UPA00219"/>
<sequence>MIYNRIIFIIAITIIVTGCSKNSEKSERPVSYQLNFLMKEKNMRKGSPILIRIFKEESILEVWKKQNDQKYGLLVSYKICAWSGQLGPKMYEGDRQSPEGFYEITQKNLNQYSSYYLAIDTGFPNVFDKANARTGKYLMIHGSCSSSGCYSMTDEQIQEIYALARDSFRGGQKILQIQAFPFRMTAKNMVLHRSYPSYTFWKMLQVGYDYFEITHQIPIVGVCDKKYIFNQNPGKFLDPIGSCPPDLPAIPADLSHSYTTYKQAYQTEYNNALEQYNDVVWYDPTENERKAIAPQDPKKKAKNYAPTGSALKAGKLLKIKEWQERVSNQQPGKVNSNSASETSKQLEKIIEAESRILIKEAVLPDNFSKTTSEVPIPRMRNILKSLNLTGNSQ</sequence>
<reference evidence="9 10" key="1">
    <citation type="journal article" date="2012" name="Stand. Genomic Sci.">
        <title>Complete genome sequence of Liberibacter crescens BT-1.</title>
        <authorList>
            <person name="Leonard M.T."/>
            <person name="Fagen J.R."/>
            <person name="Davis-Richardson A.G."/>
            <person name="Davis M.J."/>
            <person name="Triplett E.W."/>
        </authorList>
    </citation>
    <scope>NUCLEOTIDE SEQUENCE [LARGE SCALE GENOMIC DNA]</scope>
    <source>
        <strain evidence="9 10">BT-1</strain>
    </source>
</reference>
<keyword evidence="6 7" id="KW-0961">Cell wall biogenesis/degradation</keyword>
<evidence type="ECO:0000256" key="7">
    <source>
        <dbReference type="PROSITE-ProRule" id="PRU01373"/>
    </source>
</evidence>
<name>L0EWV3_LIBCB</name>
<keyword evidence="3" id="KW-0808">Transferase</keyword>
<dbReference type="KEGG" id="lcc:B488_11360"/>
<dbReference type="GO" id="GO:0009252">
    <property type="term" value="P:peptidoglycan biosynthetic process"/>
    <property type="evidence" value="ECO:0007669"/>
    <property type="project" value="UniProtKB-UniPathway"/>
</dbReference>
<organism evidence="9 10">
    <name type="scientific">Liberibacter crescens (strain BT-1)</name>
    <dbReference type="NCBI Taxonomy" id="1215343"/>
    <lineage>
        <taxon>Bacteria</taxon>
        <taxon>Pseudomonadati</taxon>
        <taxon>Pseudomonadota</taxon>
        <taxon>Alphaproteobacteria</taxon>
        <taxon>Hyphomicrobiales</taxon>
        <taxon>Rhizobiaceae</taxon>
        <taxon>Liberibacter</taxon>
    </lineage>
</organism>
<dbReference type="RefSeq" id="WP_015273553.1">
    <property type="nucleotide sequence ID" value="NC_019907.1"/>
</dbReference>
<dbReference type="SUPFAM" id="SSF141523">
    <property type="entry name" value="L,D-transpeptidase catalytic domain-like"/>
    <property type="match status" value="1"/>
</dbReference>
<dbReference type="Pfam" id="PF03734">
    <property type="entry name" value="YkuD"/>
    <property type="match status" value="1"/>
</dbReference>
<protein>
    <recommendedName>
        <fullName evidence="8">L,D-TPase catalytic domain-containing protein</fullName>
    </recommendedName>
</protein>
<dbReference type="Proteomes" id="UP000010799">
    <property type="component" value="Chromosome"/>
</dbReference>
<dbReference type="PROSITE" id="PS52029">
    <property type="entry name" value="LD_TPASE"/>
    <property type="match status" value="1"/>
</dbReference>
<evidence type="ECO:0000256" key="2">
    <source>
        <dbReference type="ARBA" id="ARBA00005992"/>
    </source>
</evidence>
<dbReference type="GO" id="GO:0016740">
    <property type="term" value="F:transferase activity"/>
    <property type="evidence" value="ECO:0007669"/>
    <property type="project" value="UniProtKB-KW"/>
</dbReference>
<keyword evidence="4 7" id="KW-0133">Cell shape</keyword>
<evidence type="ECO:0000256" key="6">
    <source>
        <dbReference type="ARBA" id="ARBA00023316"/>
    </source>
</evidence>
<dbReference type="PATRIC" id="fig|1215343.11.peg.1170"/>
<proteinExistence type="inferred from homology"/>
<dbReference type="PROSITE" id="PS51257">
    <property type="entry name" value="PROKAR_LIPOPROTEIN"/>
    <property type="match status" value="1"/>
</dbReference>
<dbReference type="PANTHER" id="PTHR36699">
    <property type="entry name" value="LD-TRANSPEPTIDASE"/>
    <property type="match status" value="1"/>
</dbReference>
<evidence type="ECO:0000256" key="1">
    <source>
        <dbReference type="ARBA" id="ARBA00004752"/>
    </source>
</evidence>
<dbReference type="eggNOG" id="COG3034">
    <property type="taxonomic scope" value="Bacteria"/>
</dbReference>
<dbReference type="InterPro" id="IPR005490">
    <property type="entry name" value="LD_TPept_cat_dom"/>
</dbReference>
<dbReference type="GO" id="GO:0004180">
    <property type="term" value="F:carboxypeptidase activity"/>
    <property type="evidence" value="ECO:0007669"/>
    <property type="project" value="UniProtKB-ARBA"/>
</dbReference>
<evidence type="ECO:0000313" key="9">
    <source>
        <dbReference type="EMBL" id="AGA65128.1"/>
    </source>
</evidence>
<feature type="active site" description="Nucleophile" evidence="7">
    <location>
        <position position="149"/>
    </location>
</feature>
<evidence type="ECO:0000313" key="10">
    <source>
        <dbReference type="Proteomes" id="UP000010799"/>
    </source>
</evidence>
<comment type="pathway">
    <text evidence="1 7">Cell wall biogenesis; peptidoglycan biosynthesis.</text>
</comment>
<dbReference type="EMBL" id="CP003789">
    <property type="protein sequence ID" value="AGA65128.1"/>
    <property type="molecule type" value="Genomic_DNA"/>
</dbReference>
<dbReference type="STRING" id="1215343.B488_11360"/>
<dbReference type="AlphaFoldDB" id="L0EWV3"/>
<evidence type="ECO:0000259" key="8">
    <source>
        <dbReference type="PROSITE" id="PS52029"/>
    </source>
</evidence>
<comment type="similarity">
    <text evidence="2">Belongs to the YkuD family.</text>
</comment>
<dbReference type="GO" id="GO:0008360">
    <property type="term" value="P:regulation of cell shape"/>
    <property type="evidence" value="ECO:0007669"/>
    <property type="project" value="UniProtKB-UniRule"/>
</dbReference>